<keyword evidence="2" id="KW-1185">Reference proteome</keyword>
<organism evidence="1 2">
    <name type="scientific">Rothia santali</name>
    <dbReference type="NCBI Taxonomy" id="2949643"/>
    <lineage>
        <taxon>Bacteria</taxon>
        <taxon>Bacillati</taxon>
        <taxon>Actinomycetota</taxon>
        <taxon>Actinomycetes</taxon>
        <taxon>Micrococcales</taxon>
        <taxon>Micrococcaceae</taxon>
        <taxon>Rothia</taxon>
    </lineage>
</organism>
<gene>
    <name evidence="1" type="ORF">NBM05_08415</name>
</gene>
<dbReference type="Proteomes" id="UP001139502">
    <property type="component" value="Unassembled WGS sequence"/>
</dbReference>
<accession>A0A9X2KIN8</accession>
<dbReference type="Pfam" id="PF19586">
    <property type="entry name" value="DUF6093"/>
    <property type="match status" value="1"/>
</dbReference>
<evidence type="ECO:0000313" key="1">
    <source>
        <dbReference type="EMBL" id="MCP3426024.1"/>
    </source>
</evidence>
<dbReference type="EMBL" id="JANAFB010000017">
    <property type="protein sequence ID" value="MCP3426024.1"/>
    <property type="molecule type" value="Genomic_DNA"/>
</dbReference>
<dbReference type="InterPro" id="IPR046075">
    <property type="entry name" value="DUF6093"/>
</dbReference>
<comment type="caution">
    <text evidence="1">The sequence shown here is derived from an EMBL/GenBank/DDBJ whole genome shotgun (WGS) entry which is preliminary data.</text>
</comment>
<dbReference type="RefSeq" id="WP_254166506.1">
    <property type="nucleotide sequence ID" value="NZ_JANAFB010000017.1"/>
</dbReference>
<sequence length="153" mass="16875">MGALDPDRPLIPPGWHEHHRPVAEAAFTARCRIYHRVLDPPVGFEREDWDLVAEGAPCRVQQLNSGAADLGIAAGQIVGAKLYRISLPLEWAHEITGGAASAQIVITDTPRYDPQLTGRRFDVVHVLQGTDLWQRDLLCVDVETQNGAMDYGD</sequence>
<evidence type="ECO:0000313" key="2">
    <source>
        <dbReference type="Proteomes" id="UP001139502"/>
    </source>
</evidence>
<protein>
    <submittedName>
        <fullName evidence="1">DUF6093 family protein</fullName>
    </submittedName>
</protein>
<dbReference type="AlphaFoldDB" id="A0A9X2KIN8"/>
<reference evidence="1" key="1">
    <citation type="submission" date="2022-06" db="EMBL/GenBank/DDBJ databases">
        <title>Rothia sp. isolated from sandalwood seedling.</title>
        <authorList>
            <person name="Tuikhar N."/>
            <person name="Kirdat K."/>
            <person name="Thorat V."/>
            <person name="Swetha P."/>
            <person name="Padma S."/>
            <person name="Sundararaj R."/>
            <person name="Yadav A."/>
        </authorList>
    </citation>
    <scope>NUCLEOTIDE SEQUENCE</scope>
    <source>
        <strain evidence="1">AR01</strain>
    </source>
</reference>
<proteinExistence type="predicted"/>
<name>A0A9X2KIN8_9MICC</name>